<gene>
    <name evidence="3" type="ORF">Fuma_03929</name>
</gene>
<protein>
    <submittedName>
        <fullName evidence="3">Virion core protein (Lumpy skin disease virus)</fullName>
    </submittedName>
</protein>
<dbReference type="Pfam" id="PF13421">
    <property type="entry name" value="Band_7_1"/>
    <property type="match status" value="1"/>
</dbReference>
<feature type="domain" description="GYF" evidence="2">
    <location>
        <begin position="309"/>
        <end position="358"/>
    </location>
</feature>
<dbReference type="OrthoDB" id="9788304at2"/>
<evidence type="ECO:0000313" key="3">
    <source>
        <dbReference type="EMBL" id="APZ94303.1"/>
    </source>
</evidence>
<dbReference type="SUPFAM" id="SSF117892">
    <property type="entry name" value="Band 7/SPFH domain"/>
    <property type="match status" value="1"/>
</dbReference>
<dbReference type="RefSeq" id="WP_077025629.1">
    <property type="nucleotide sequence ID" value="NZ_CP017641.1"/>
</dbReference>
<dbReference type="Pfam" id="PF14237">
    <property type="entry name" value="GYF_2"/>
    <property type="match status" value="1"/>
</dbReference>
<evidence type="ECO:0000313" key="4">
    <source>
        <dbReference type="Proteomes" id="UP000187735"/>
    </source>
</evidence>
<dbReference type="AlphaFoldDB" id="A0A1P8WJT4"/>
<evidence type="ECO:0000259" key="2">
    <source>
        <dbReference type="Pfam" id="PF14237"/>
    </source>
</evidence>
<sequence>MGLFEKLRNELIDIVEWVDDSRHTLVWRFPRYQNEIKNGAQLIVRPGQTAVFVHRGQIADVFEPGHYELKTDNLPLLSTIAGWKYGFNSPFRAEVYFVSTKQITDLKWGTPNPIMLRDPEFGPIRLRAFGTYAVKAVEPKALLEELVGTDKVVDADEVTELLRSIIISTFADVLGSSNVAALDLASKYQEFGETLRQAVQERIDDEYGLEIPQLFIVNISLPEAVEKALDTRTSMGVIGDMNKFQQYQMGQAMTAAAENPSGGGAAEGMGLGLGFAMAGRMMQPGLMGGAAPGAAPGMAPPPPPMAAAWHVAVNGQTQGPFSMQQLASGIASGEVKPDTMVWTNGMQGWAAAGQVPQLSSSFGAVPPPPPPPPGL</sequence>
<dbReference type="InterPro" id="IPR036013">
    <property type="entry name" value="Band_7/SPFH_dom_sf"/>
</dbReference>
<organism evidence="3 4">
    <name type="scientific">Fuerstiella marisgermanici</name>
    <dbReference type="NCBI Taxonomy" id="1891926"/>
    <lineage>
        <taxon>Bacteria</taxon>
        <taxon>Pseudomonadati</taxon>
        <taxon>Planctomycetota</taxon>
        <taxon>Planctomycetia</taxon>
        <taxon>Planctomycetales</taxon>
        <taxon>Planctomycetaceae</taxon>
        <taxon>Fuerstiella</taxon>
    </lineage>
</organism>
<dbReference type="InterPro" id="IPR025640">
    <property type="entry name" value="GYF_2"/>
</dbReference>
<evidence type="ECO:0000259" key="1">
    <source>
        <dbReference type="Pfam" id="PF13421"/>
    </source>
</evidence>
<dbReference type="Gene3D" id="3.30.479.30">
    <property type="entry name" value="Band 7 domain"/>
    <property type="match status" value="1"/>
</dbReference>
<dbReference type="InterPro" id="IPR035445">
    <property type="entry name" value="GYF-like_dom_sf"/>
</dbReference>
<dbReference type="PANTHER" id="PTHR37826">
    <property type="entry name" value="FLOTILLIN BAND_7_5 DOMAIN PROTEIN"/>
    <property type="match status" value="1"/>
</dbReference>
<feature type="domain" description="SPFH" evidence="1">
    <location>
        <begin position="26"/>
        <end position="237"/>
    </location>
</feature>
<dbReference type="PANTHER" id="PTHR37826:SF2">
    <property type="entry name" value="ZINC-RIBBON DOMAIN-CONTAINING PROTEIN"/>
    <property type="match status" value="1"/>
</dbReference>
<accession>A0A1P8WJT4</accession>
<name>A0A1P8WJT4_9PLAN</name>
<dbReference type="InterPro" id="IPR033880">
    <property type="entry name" value="SPFH_YdjI"/>
</dbReference>
<proteinExistence type="predicted"/>
<dbReference type="Gene3D" id="3.30.1490.40">
    <property type="match status" value="1"/>
</dbReference>
<dbReference type="STRING" id="1891926.Fuma_03929"/>
<dbReference type="EMBL" id="CP017641">
    <property type="protein sequence ID" value="APZ94303.1"/>
    <property type="molecule type" value="Genomic_DNA"/>
</dbReference>
<dbReference type="CDD" id="cd03408">
    <property type="entry name" value="SPFH_like_u1"/>
    <property type="match status" value="1"/>
</dbReference>
<dbReference type="KEGG" id="fmr:Fuma_03929"/>
<keyword evidence="4" id="KW-1185">Reference proteome</keyword>
<reference evidence="3 4" key="1">
    <citation type="journal article" date="2016" name="Front. Microbiol.">
        <title>Fuerstia marisgermanicae gen. nov., sp. nov., an Unusual Member of the Phylum Planctomycetes from the German Wadden Sea.</title>
        <authorList>
            <person name="Kohn T."/>
            <person name="Heuer A."/>
            <person name="Jogler M."/>
            <person name="Vollmers J."/>
            <person name="Boedeker C."/>
            <person name="Bunk B."/>
            <person name="Rast P."/>
            <person name="Borchert D."/>
            <person name="Glockner I."/>
            <person name="Freese H.M."/>
            <person name="Klenk H.P."/>
            <person name="Overmann J."/>
            <person name="Kaster A.K."/>
            <person name="Rohde M."/>
            <person name="Wiegand S."/>
            <person name="Jogler C."/>
        </authorList>
    </citation>
    <scope>NUCLEOTIDE SEQUENCE [LARGE SCALE GENOMIC DNA]</scope>
    <source>
        <strain evidence="3 4">NH11</strain>
    </source>
</reference>
<dbReference type="Proteomes" id="UP000187735">
    <property type="component" value="Chromosome"/>
</dbReference>